<keyword evidence="6 8" id="KW-1133">Transmembrane helix</keyword>
<feature type="domain" description="ABC transmembrane type-2" evidence="9">
    <location>
        <begin position="115"/>
        <end position="341"/>
    </location>
</feature>
<evidence type="ECO:0000256" key="2">
    <source>
        <dbReference type="ARBA" id="ARBA00007783"/>
    </source>
</evidence>
<comment type="subcellular location">
    <subcellularLocation>
        <location evidence="1">Cell membrane</location>
        <topology evidence="1">Multi-pass membrane protein</topology>
    </subcellularLocation>
</comment>
<feature type="transmembrane region" description="Helical" evidence="8">
    <location>
        <begin position="201"/>
        <end position="220"/>
    </location>
</feature>
<keyword evidence="5 8" id="KW-0812">Transmembrane</keyword>
<evidence type="ECO:0000259" key="9">
    <source>
        <dbReference type="PROSITE" id="PS51012"/>
    </source>
</evidence>
<dbReference type="STRING" id="545619.SAMN04489860_0296"/>
<reference evidence="10 11" key="1">
    <citation type="submission" date="2016-10" db="EMBL/GenBank/DDBJ databases">
        <authorList>
            <person name="de Groot N.N."/>
        </authorList>
    </citation>
    <scope>NUCLEOTIDE SEQUENCE [LARGE SCALE GENOMIC DNA]</scope>
    <source>
        <strain evidence="10 11">DSM 22126</strain>
    </source>
</reference>
<dbReference type="InterPro" id="IPR047817">
    <property type="entry name" value="ABC2_TM_bact-type"/>
</dbReference>
<feature type="transmembrane region" description="Helical" evidence="8">
    <location>
        <begin position="20"/>
        <end position="41"/>
    </location>
</feature>
<dbReference type="PANTHER" id="PTHR30294">
    <property type="entry name" value="MEMBRANE COMPONENT OF ABC TRANSPORTER YHHJ-RELATED"/>
    <property type="match status" value="1"/>
</dbReference>
<evidence type="ECO:0000256" key="7">
    <source>
        <dbReference type="ARBA" id="ARBA00023136"/>
    </source>
</evidence>
<feature type="transmembrane region" description="Helical" evidence="8">
    <location>
        <begin position="315"/>
        <end position="338"/>
    </location>
</feature>
<dbReference type="EMBL" id="LT629776">
    <property type="protein sequence ID" value="SDR88490.1"/>
    <property type="molecule type" value="Genomic_DNA"/>
</dbReference>
<sequence>MRAMIIKEFRELRRDKRTLAMLIGLPLMLLIIFGFAANFTIDTLTVSVVGSDASQAEQLVSRSPDASDQLDLTTVDEDGTGAQVRDQLADDEVDMAILTGDASPSDRPTVLIDGSNLFAAQTANVIVAGLGDAVDSEILYNPDLETSWVMVPALIGLILTFIGTIITSIGLVREREQGTLEQLAVMPFSSASVIIGKITPYFILACVDMVIITALGMWVFDVPFNGSVTAFVLGAAIFLFVVLGIGVLISTVSQTTGQAVQVAMMTLLPQVLLSGMIFPLEAMAAGVRWIGYLLPLTYFTKISQGIMLRDSSWSYLWPSLAVLVLMAVVIFGTAVVRLRRDLAPAKAR</sequence>
<dbReference type="InterPro" id="IPR013525">
    <property type="entry name" value="ABC2_TM"/>
</dbReference>
<protein>
    <submittedName>
        <fullName evidence="10">ABC-2 type transport system permease protein</fullName>
    </submittedName>
</protein>
<keyword evidence="7 8" id="KW-0472">Membrane</keyword>
<accession>A0A1H1MPG0</accession>
<feature type="transmembrane region" description="Helical" evidence="8">
    <location>
        <begin position="226"/>
        <end position="250"/>
    </location>
</feature>
<comment type="similarity">
    <text evidence="2">Belongs to the ABC-2 integral membrane protein family.</text>
</comment>
<keyword evidence="11" id="KW-1185">Reference proteome</keyword>
<dbReference type="PANTHER" id="PTHR30294:SF29">
    <property type="entry name" value="MULTIDRUG ABC TRANSPORTER PERMEASE YBHS-RELATED"/>
    <property type="match status" value="1"/>
</dbReference>
<keyword evidence="3" id="KW-0813">Transport</keyword>
<dbReference type="InterPro" id="IPR051449">
    <property type="entry name" value="ABC-2_transporter_component"/>
</dbReference>
<dbReference type="eggNOG" id="COG0842">
    <property type="taxonomic scope" value="Bacteria"/>
</dbReference>
<evidence type="ECO:0000256" key="4">
    <source>
        <dbReference type="ARBA" id="ARBA00022475"/>
    </source>
</evidence>
<proteinExistence type="inferred from homology"/>
<dbReference type="PROSITE" id="PS51012">
    <property type="entry name" value="ABC_TM2"/>
    <property type="match status" value="1"/>
</dbReference>
<evidence type="ECO:0000256" key="1">
    <source>
        <dbReference type="ARBA" id="ARBA00004651"/>
    </source>
</evidence>
<evidence type="ECO:0000256" key="5">
    <source>
        <dbReference type="ARBA" id="ARBA00022692"/>
    </source>
</evidence>
<evidence type="ECO:0000313" key="10">
    <source>
        <dbReference type="EMBL" id="SDR88490.1"/>
    </source>
</evidence>
<gene>
    <name evidence="10" type="ORF">SAMN04489860_0296</name>
</gene>
<feature type="transmembrane region" description="Helical" evidence="8">
    <location>
        <begin position="149"/>
        <end position="172"/>
    </location>
</feature>
<dbReference type="GO" id="GO:0140359">
    <property type="term" value="F:ABC-type transporter activity"/>
    <property type="evidence" value="ECO:0007669"/>
    <property type="project" value="InterPro"/>
</dbReference>
<evidence type="ECO:0000256" key="6">
    <source>
        <dbReference type="ARBA" id="ARBA00022989"/>
    </source>
</evidence>
<dbReference type="Proteomes" id="UP000185663">
    <property type="component" value="Chromosome I"/>
</dbReference>
<feature type="transmembrane region" description="Helical" evidence="8">
    <location>
        <begin position="271"/>
        <end position="295"/>
    </location>
</feature>
<name>A0A1H1MPG0_9CELL</name>
<dbReference type="Pfam" id="PF12698">
    <property type="entry name" value="ABC2_membrane_3"/>
    <property type="match status" value="1"/>
</dbReference>
<dbReference type="AlphaFoldDB" id="A0A1H1MPG0"/>
<evidence type="ECO:0000256" key="8">
    <source>
        <dbReference type="SAM" id="Phobius"/>
    </source>
</evidence>
<keyword evidence="4" id="KW-1003">Cell membrane</keyword>
<dbReference type="GO" id="GO:0005886">
    <property type="term" value="C:plasma membrane"/>
    <property type="evidence" value="ECO:0007669"/>
    <property type="project" value="UniProtKB-SubCell"/>
</dbReference>
<evidence type="ECO:0000256" key="3">
    <source>
        <dbReference type="ARBA" id="ARBA00022448"/>
    </source>
</evidence>
<organism evidence="10 11">
    <name type="scientific">Paraoerskovia marina</name>
    <dbReference type="NCBI Taxonomy" id="545619"/>
    <lineage>
        <taxon>Bacteria</taxon>
        <taxon>Bacillati</taxon>
        <taxon>Actinomycetota</taxon>
        <taxon>Actinomycetes</taxon>
        <taxon>Micrococcales</taxon>
        <taxon>Cellulomonadaceae</taxon>
        <taxon>Paraoerskovia</taxon>
    </lineage>
</organism>
<dbReference type="RefSeq" id="WP_172828973.1">
    <property type="nucleotide sequence ID" value="NZ_LT629776.1"/>
</dbReference>
<evidence type="ECO:0000313" key="11">
    <source>
        <dbReference type="Proteomes" id="UP000185663"/>
    </source>
</evidence>